<dbReference type="RefSeq" id="WP_114664109.1">
    <property type="nucleotide sequence ID" value="NZ_CP031194.1"/>
</dbReference>
<dbReference type="OrthoDB" id="7505659at2"/>
<dbReference type="Pfam" id="PF00440">
    <property type="entry name" value="TetR_N"/>
    <property type="match status" value="1"/>
</dbReference>
<evidence type="ECO:0000313" key="8">
    <source>
        <dbReference type="Proteomes" id="UP000253868"/>
    </source>
</evidence>
<dbReference type="PRINTS" id="PR00455">
    <property type="entry name" value="HTHTETR"/>
</dbReference>
<dbReference type="GO" id="GO:0003700">
    <property type="term" value="F:DNA-binding transcription factor activity"/>
    <property type="evidence" value="ECO:0007669"/>
    <property type="project" value="TreeGrafter"/>
</dbReference>
<dbReference type="InterPro" id="IPR001647">
    <property type="entry name" value="HTH_TetR"/>
</dbReference>
<dbReference type="Proteomes" id="UP000253868">
    <property type="component" value="Chromosome"/>
</dbReference>
<dbReference type="KEGG" id="spad:DVK44_31985"/>
<dbReference type="GO" id="GO:0000976">
    <property type="term" value="F:transcription cis-regulatory region binding"/>
    <property type="evidence" value="ECO:0007669"/>
    <property type="project" value="TreeGrafter"/>
</dbReference>
<dbReference type="EMBL" id="CP031194">
    <property type="protein sequence ID" value="AXG81568.1"/>
    <property type="molecule type" value="Genomic_DNA"/>
</dbReference>
<name>A0A345HXZ4_9ACTN</name>
<keyword evidence="3 5" id="KW-0238">DNA-binding</keyword>
<evidence type="ECO:0000256" key="4">
    <source>
        <dbReference type="ARBA" id="ARBA00023163"/>
    </source>
</evidence>
<reference evidence="8" key="1">
    <citation type="submission" date="2018-07" db="EMBL/GenBank/DDBJ databases">
        <authorList>
            <person name="Zhao J."/>
        </authorList>
    </citation>
    <scope>NUCLEOTIDE SEQUENCE [LARGE SCALE GENOMIC DNA]</scope>
    <source>
        <strain evidence="8">GSSD-12</strain>
    </source>
</reference>
<evidence type="ECO:0000256" key="2">
    <source>
        <dbReference type="ARBA" id="ARBA00023015"/>
    </source>
</evidence>
<dbReference type="InterPro" id="IPR036271">
    <property type="entry name" value="Tet_transcr_reg_TetR-rel_C_sf"/>
</dbReference>
<dbReference type="SUPFAM" id="SSF48498">
    <property type="entry name" value="Tetracyclin repressor-like, C-terminal domain"/>
    <property type="match status" value="1"/>
</dbReference>
<evidence type="ECO:0000259" key="6">
    <source>
        <dbReference type="PROSITE" id="PS50977"/>
    </source>
</evidence>
<dbReference type="InterPro" id="IPR050109">
    <property type="entry name" value="HTH-type_TetR-like_transc_reg"/>
</dbReference>
<keyword evidence="2" id="KW-0805">Transcription regulation</keyword>
<dbReference type="InterPro" id="IPR009057">
    <property type="entry name" value="Homeodomain-like_sf"/>
</dbReference>
<dbReference type="AlphaFoldDB" id="A0A345HXZ4"/>
<evidence type="ECO:0000313" key="7">
    <source>
        <dbReference type="EMBL" id="AXG81568.1"/>
    </source>
</evidence>
<evidence type="ECO:0000256" key="1">
    <source>
        <dbReference type="ARBA" id="ARBA00022491"/>
    </source>
</evidence>
<accession>A0A345HXZ4</accession>
<dbReference type="PANTHER" id="PTHR30055">
    <property type="entry name" value="HTH-TYPE TRANSCRIPTIONAL REGULATOR RUTR"/>
    <property type="match status" value="1"/>
</dbReference>
<dbReference type="InterPro" id="IPR039538">
    <property type="entry name" value="BetI_C"/>
</dbReference>
<gene>
    <name evidence="7" type="ORF">DVK44_31985</name>
</gene>
<feature type="DNA-binding region" description="H-T-H motif" evidence="5">
    <location>
        <begin position="37"/>
        <end position="56"/>
    </location>
</feature>
<keyword evidence="8" id="KW-1185">Reference proteome</keyword>
<keyword evidence="4" id="KW-0804">Transcription</keyword>
<dbReference type="Gene3D" id="1.10.357.10">
    <property type="entry name" value="Tetracycline Repressor, domain 2"/>
    <property type="match status" value="1"/>
</dbReference>
<keyword evidence="1" id="KW-0678">Repressor</keyword>
<evidence type="ECO:0000256" key="3">
    <source>
        <dbReference type="ARBA" id="ARBA00023125"/>
    </source>
</evidence>
<feature type="domain" description="HTH tetR-type" evidence="6">
    <location>
        <begin position="15"/>
        <end position="74"/>
    </location>
</feature>
<protein>
    <submittedName>
        <fullName evidence="7">TetR/AcrR family transcriptional regulator</fullName>
    </submittedName>
</protein>
<dbReference type="Pfam" id="PF13977">
    <property type="entry name" value="TetR_C_6"/>
    <property type="match status" value="1"/>
</dbReference>
<sequence length="213" mass="23414">MTNQRKPRGPYRKSAERREQILQAAYEAIDEHGERASLQDIADRVGVTQPALTYYFPTRDDLLLAVLERRDVVGKAFAVAAEEERPMIDSMVASTRHTTDHPGLAKLYVTLSAAATDPESPAHRYFAERYSGLAAEVTEYIQEQQRTGEVRADEPAEHLARTLLAVLDGLQIQWMHDPTVDIAAVAETFTRMLVPPAGSGQQTGSGQAAEPAG</sequence>
<organism evidence="7 8">
    <name type="scientific">Streptomyces paludis</name>
    <dbReference type="NCBI Taxonomy" id="2282738"/>
    <lineage>
        <taxon>Bacteria</taxon>
        <taxon>Bacillati</taxon>
        <taxon>Actinomycetota</taxon>
        <taxon>Actinomycetes</taxon>
        <taxon>Kitasatosporales</taxon>
        <taxon>Streptomycetaceae</taxon>
        <taxon>Streptomyces</taxon>
    </lineage>
</organism>
<dbReference type="SUPFAM" id="SSF46689">
    <property type="entry name" value="Homeodomain-like"/>
    <property type="match status" value="1"/>
</dbReference>
<evidence type="ECO:0000256" key="5">
    <source>
        <dbReference type="PROSITE-ProRule" id="PRU00335"/>
    </source>
</evidence>
<proteinExistence type="predicted"/>
<dbReference type="PROSITE" id="PS50977">
    <property type="entry name" value="HTH_TETR_2"/>
    <property type="match status" value="1"/>
</dbReference>
<dbReference type="PANTHER" id="PTHR30055:SF234">
    <property type="entry name" value="HTH-TYPE TRANSCRIPTIONAL REGULATOR BETI"/>
    <property type="match status" value="1"/>
</dbReference>